<proteinExistence type="predicted"/>
<organism evidence="2 3">
    <name type="scientific">Giardia muris</name>
    <dbReference type="NCBI Taxonomy" id="5742"/>
    <lineage>
        <taxon>Eukaryota</taxon>
        <taxon>Metamonada</taxon>
        <taxon>Diplomonadida</taxon>
        <taxon>Hexamitidae</taxon>
        <taxon>Giardiinae</taxon>
        <taxon>Giardia</taxon>
    </lineage>
</organism>
<dbReference type="AlphaFoldDB" id="A0A4Z1SXA4"/>
<reference evidence="2 3" key="1">
    <citation type="submission" date="2019-05" db="EMBL/GenBank/DDBJ databases">
        <title>The compact genome of Giardia muris reveals important steps in the evolution of intestinal protozoan parasites.</title>
        <authorList>
            <person name="Xu F."/>
            <person name="Jimenez-Gonzalez A."/>
            <person name="Einarsson E."/>
            <person name="Astvaldsson A."/>
            <person name="Peirasmaki D."/>
            <person name="Eckmann L."/>
            <person name="Andersson J.O."/>
            <person name="Svard S.G."/>
            <person name="Jerlstrom-Hultqvist J."/>
        </authorList>
    </citation>
    <scope>NUCLEOTIDE SEQUENCE [LARGE SCALE GENOMIC DNA]</scope>
    <source>
        <strain evidence="2 3">Roberts-Thomson</strain>
    </source>
</reference>
<sequence length="308" mass="34348">MGTNAVIRWLVCGFSAEDMTLFRRRFDLEAQGISLSLEGDQVQIVIDDLLITNPNDLLVRLQARSTDILLIVARLATVESVVRACLSIPEVVPTSCFICEMNDNLQGLRLNDALMSESTASRNVYAINYHTTPPKALQTAIQIVCKYVLLRRSVNEEVEGEKEDVGKQVRKQIQVKSQTQNQNQDTGLGTATSRGEQPKGGLQASRRLQSSMAATSTTKEETVSSTPKRTPPSNRQTPLRAKEGMETGDRKLLFTTNLFLGTQKVQIAYYDDDTPEVATKRTMDELGTNDKNYETFLMKRITGLLKRV</sequence>
<accession>A0A4Z1SXA4</accession>
<evidence type="ECO:0000313" key="3">
    <source>
        <dbReference type="Proteomes" id="UP000315496"/>
    </source>
</evidence>
<evidence type="ECO:0000256" key="1">
    <source>
        <dbReference type="SAM" id="MobiDB-lite"/>
    </source>
</evidence>
<feature type="compositionally biased region" description="Polar residues" evidence="1">
    <location>
        <begin position="227"/>
        <end position="237"/>
    </location>
</feature>
<dbReference type="EMBL" id="VDLU01000002">
    <property type="protein sequence ID" value="TNJ28158.1"/>
    <property type="molecule type" value="Genomic_DNA"/>
</dbReference>
<dbReference type="Proteomes" id="UP000315496">
    <property type="component" value="Chromosome 2"/>
</dbReference>
<keyword evidence="3" id="KW-1185">Reference proteome</keyword>
<name>A0A4Z1SXA4_GIAMU</name>
<feature type="region of interest" description="Disordered" evidence="1">
    <location>
        <begin position="173"/>
        <end position="248"/>
    </location>
</feature>
<comment type="caution">
    <text evidence="2">The sequence shown here is derived from an EMBL/GenBank/DDBJ whole genome shotgun (WGS) entry which is preliminary data.</text>
</comment>
<feature type="compositionally biased region" description="Polar residues" evidence="1">
    <location>
        <begin position="174"/>
        <end position="195"/>
    </location>
</feature>
<gene>
    <name evidence="2" type="ORF">GMRT_15234</name>
</gene>
<dbReference type="VEuPathDB" id="GiardiaDB:GMRT_15234"/>
<protein>
    <submittedName>
        <fullName evidence="2">Uncharacterized protein</fullName>
    </submittedName>
</protein>
<evidence type="ECO:0000313" key="2">
    <source>
        <dbReference type="EMBL" id="TNJ28158.1"/>
    </source>
</evidence>